<comment type="similarity">
    <text evidence="2">Belongs to the binding-protein-dependent transport system permease family. MalFG subfamily.</text>
</comment>
<evidence type="ECO:0000256" key="9">
    <source>
        <dbReference type="SAM" id="Phobius"/>
    </source>
</evidence>
<comment type="caution">
    <text evidence="11">The sequence shown here is derived from an EMBL/GenBank/DDBJ whole genome shotgun (WGS) entry which is preliminary data.</text>
</comment>
<dbReference type="CDD" id="cd06261">
    <property type="entry name" value="TM_PBP2"/>
    <property type="match status" value="1"/>
</dbReference>
<dbReference type="EMBL" id="BARU01000191">
    <property type="protein sequence ID" value="GAH28634.1"/>
    <property type="molecule type" value="Genomic_DNA"/>
</dbReference>
<evidence type="ECO:0000256" key="7">
    <source>
        <dbReference type="ARBA" id="ARBA00022989"/>
    </source>
</evidence>
<evidence type="ECO:0000259" key="10">
    <source>
        <dbReference type="PROSITE" id="PS50928"/>
    </source>
</evidence>
<evidence type="ECO:0000256" key="2">
    <source>
        <dbReference type="ARBA" id="ARBA00009047"/>
    </source>
</evidence>
<keyword evidence="3" id="KW-0813">Transport</keyword>
<dbReference type="SUPFAM" id="SSF161098">
    <property type="entry name" value="MetI-like"/>
    <property type="match status" value="1"/>
</dbReference>
<dbReference type="GO" id="GO:0042956">
    <property type="term" value="P:maltodextrin transmembrane transport"/>
    <property type="evidence" value="ECO:0007669"/>
    <property type="project" value="TreeGrafter"/>
</dbReference>
<feature type="transmembrane region" description="Helical" evidence="9">
    <location>
        <begin position="15"/>
        <end position="37"/>
    </location>
</feature>
<accession>X1FGX0</accession>
<name>X1FGX0_9ZZZZ</name>
<dbReference type="PROSITE" id="PS50928">
    <property type="entry name" value="ABC_TM1"/>
    <property type="match status" value="1"/>
</dbReference>
<evidence type="ECO:0000256" key="5">
    <source>
        <dbReference type="ARBA" id="ARBA00022597"/>
    </source>
</evidence>
<evidence type="ECO:0000256" key="1">
    <source>
        <dbReference type="ARBA" id="ARBA00004651"/>
    </source>
</evidence>
<evidence type="ECO:0000256" key="4">
    <source>
        <dbReference type="ARBA" id="ARBA00022475"/>
    </source>
</evidence>
<organism evidence="11">
    <name type="scientific">marine sediment metagenome</name>
    <dbReference type="NCBI Taxonomy" id="412755"/>
    <lineage>
        <taxon>unclassified sequences</taxon>
        <taxon>metagenomes</taxon>
        <taxon>ecological metagenomes</taxon>
    </lineage>
</organism>
<keyword evidence="6 9" id="KW-0812">Transmembrane</keyword>
<sequence length="191" mass="21522">YAFSRFRFKGRRTGLLSLLLVQMFPQMLAMVAIYLLLLNIGKYISWLGLNQQISLIMVYLGGAMGFNMWLMKGYFDTISYSLEESAMIDGATHFQSFLRIILPLARPILAVIFILQFIGTYSDFILASILLSSKENYTLAVGLRLFITGQYTTRWGMFATASIIGALPIMMIFLLLQNQLVSGLTRGGVKE</sequence>
<gene>
    <name evidence="11" type="ORF">S03H2_00795</name>
</gene>
<feature type="transmembrane region" description="Helical" evidence="9">
    <location>
        <begin position="49"/>
        <end position="70"/>
    </location>
</feature>
<proteinExistence type="inferred from homology"/>
<evidence type="ECO:0000313" key="11">
    <source>
        <dbReference type="EMBL" id="GAH28634.1"/>
    </source>
</evidence>
<dbReference type="InterPro" id="IPR000515">
    <property type="entry name" value="MetI-like"/>
</dbReference>
<dbReference type="GO" id="GO:0005886">
    <property type="term" value="C:plasma membrane"/>
    <property type="evidence" value="ECO:0007669"/>
    <property type="project" value="UniProtKB-SubCell"/>
</dbReference>
<dbReference type="AlphaFoldDB" id="X1FGX0"/>
<evidence type="ECO:0000256" key="6">
    <source>
        <dbReference type="ARBA" id="ARBA00022692"/>
    </source>
</evidence>
<protein>
    <recommendedName>
        <fullName evidence="10">ABC transmembrane type-1 domain-containing protein</fullName>
    </recommendedName>
</protein>
<dbReference type="PANTHER" id="PTHR32243:SF50">
    <property type="entry name" value="MALTOSE_MALTODEXTRIN TRANSPORT SYSTEM PERMEASE PROTEIN MALG"/>
    <property type="match status" value="1"/>
</dbReference>
<dbReference type="InterPro" id="IPR050901">
    <property type="entry name" value="BP-dep_ABC_trans_perm"/>
</dbReference>
<dbReference type="PANTHER" id="PTHR32243">
    <property type="entry name" value="MALTOSE TRANSPORT SYSTEM PERMEASE-RELATED"/>
    <property type="match status" value="1"/>
</dbReference>
<keyword evidence="8 9" id="KW-0472">Membrane</keyword>
<dbReference type="Pfam" id="PF00528">
    <property type="entry name" value="BPD_transp_1"/>
    <property type="match status" value="1"/>
</dbReference>
<feature type="transmembrane region" description="Helical" evidence="9">
    <location>
        <begin position="155"/>
        <end position="176"/>
    </location>
</feature>
<keyword evidence="4" id="KW-1003">Cell membrane</keyword>
<reference evidence="11" key="1">
    <citation type="journal article" date="2014" name="Front. Microbiol.">
        <title>High frequency of phylogenetically diverse reductive dehalogenase-homologous genes in deep subseafloor sedimentary metagenomes.</title>
        <authorList>
            <person name="Kawai M."/>
            <person name="Futagami T."/>
            <person name="Toyoda A."/>
            <person name="Takaki Y."/>
            <person name="Nishi S."/>
            <person name="Hori S."/>
            <person name="Arai W."/>
            <person name="Tsubouchi T."/>
            <person name="Morono Y."/>
            <person name="Uchiyama I."/>
            <person name="Ito T."/>
            <person name="Fujiyama A."/>
            <person name="Inagaki F."/>
            <person name="Takami H."/>
        </authorList>
    </citation>
    <scope>NUCLEOTIDE SEQUENCE</scope>
    <source>
        <strain evidence="11">Expedition CK06-06</strain>
    </source>
</reference>
<dbReference type="GO" id="GO:0015423">
    <property type="term" value="F:ABC-type maltose transporter activity"/>
    <property type="evidence" value="ECO:0007669"/>
    <property type="project" value="TreeGrafter"/>
</dbReference>
<feature type="non-terminal residue" evidence="11">
    <location>
        <position position="1"/>
    </location>
</feature>
<feature type="domain" description="ABC transmembrane type-1" evidence="10">
    <location>
        <begin position="1"/>
        <end position="176"/>
    </location>
</feature>
<comment type="subcellular location">
    <subcellularLocation>
        <location evidence="1">Cell membrane</location>
        <topology evidence="1">Multi-pass membrane protein</topology>
    </subcellularLocation>
</comment>
<evidence type="ECO:0000256" key="8">
    <source>
        <dbReference type="ARBA" id="ARBA00023136"/>
    </source>
</evidence>
<dbReference type="Gene3D" id="1.10.3720.10">
    <property type="entry name" value="MetI-like"/>
    <property type="match status" value="1"/>
</dbReference>
<dbReference type="InterPro" id="IPR035906">
    <property type="entry name" value="MetI-like_sf"/>
</dbReference>
<evidence type="ECO:0000256" key="3">
    <source>
        <dbReference type="ARBA" id="ARBA00022448"/>
    </source>
</evidence>
<keyword evidence="7 9" id="KW-1133">Transmembrane helix</keyword>
<keyword evidence="5" id="KW-0762">Sugar transport</keyword>